<organism evidence="1">
    <name type="scientific">viral metagenome</name>
    <dbReference type="NCBI Taxonomy" id="1070528"/>
    <lineage>
        <taxon>unclassified sequences</taxon>
        <taxon>metagenomes</taxon>
        <taxon>organismal metagenomes</taxon>
    </lineage>
</organism>
<name>A0A6C0FCF7_9ZZZZ</name>
<proteinExistence type="predicted"/>
<accession>A0A6C0FCF7</accession>
<protein>
    <submittedName>
        <fullName evidence="1">Uncharacterized protein</fullName>
    </submittedName>
</protein>
<dbReference type="EMBL" id="MN738799">
    <property type="protein sequence ID" value="QHT37570.1"/>
    <property type="molecule type" value="Genomic_DNA"/>
</dbReference>
<evidence type="ECO:0000313" key="1">
    <source>
        <dbReference type="EMBL" id="QHT37570.1"/>
    </source>
</evidence>
<dbReference type="AlphaFoldDB" id="A0A6C0FCF7"/>
<reference evidence="1" key="1">
    <citation type="journal article" date="2020" name="Nature">
        <title>Giant virus diversity and host interactions through global metagenomics.</title>
        <authorList>
            <person name="Schulz F."/>
            <person name="Roux S."/>
            <person name="Paez-Espino D."/>
            <person name="Jungbluth S."/>
            <person name="Walsh D.A."/>
            <person name="Denef V.J."/>
            <person name="McMahon K.D."/>
            <person name="Konstantinidis K.T."/>
            <person name="Eloe-Fadrosh E.A."/>
            <person name="Kyrpides N.C."/>
            <person name="Woyke T."/>
        </authorList>
    </citation>
    <scope>NUCLEOTIDE SEQUENCE</scope>
    <source>
        <strain evidence="1">GVMAG-S-ERX555997-44</strain>
    </source>
</reference>
<sequence>MEKTKDKKQKKDKKEKKKIVYRTKEERQEEVKEILNQLSKFDLNLKYEPIKKLYKLFKEYINEDRRIEVNIPFPEIDRRIKGLLAISVRENTLINLKHEKF</sequence>